<dbReference type="AlphaFoldDB" id="A0A378R233"/>
<accession>A0A378R233</accession>
<organism evidence="1 2">
    <name type="scientific">Moraxella caprae</name>
    <dbReference type="NCBI Taxonomy" id="90240"/>
    <lineage>
        <taxon>Bacteria</taxon>
        <taxon>Pseudomonadati</taxon>
        <taxon>Pseudomonadota</taxon>
        <taxon>Gammaproteobacteria</taxon>
        <taxon>Moraxellales</taxon>
        <taxon>Moraxellaceae</taxon>
        <taxon>Moraxella</taxon>
    </lineage>
</organism>
<evidence type="ECO:0000313" key="2">
    <source>
        <dbReference type="Proteomes" id="UP000254065"/>
    </source>
</evidence>
<gene>
    <name evidence="1" type="ORF">NCTC12877_02300</name>
</gene>
<keyword evidence="2" id="KW-1185">Reference proteome</keyword>
<name>A0A378R233_9GAMM</name>
<reference evidence="1 2" key="1">
    <citation type="submission" date="2018-06" db="EMBL/GenBank/DDBJ databases">
        <authorList>
            <consortium name="Pathogen Informatics"/>
            <person name="Doyle S."/>
        </authorList>
    </citation>
    <scope>NUCLEOTIDE SEQUENCE [LARGE SCALE GENOMIC DNA]</scope>
    <source>
        <strain evidence="1 2">NCTC12877</strain>
    </source>
</reference>
<protein>
    <submittedName>
        <fullName evidence="1">Mu-like prophage protein gp29</fullName>
    </submittedName>
</protein>
<dbReference type="OrthoDB" id="9802690at2"/>
<sequence length="491" mass="54712">MTNQNQAPKLDKKELSTQIATAHRYFGLYGFSQILPNPDIILRRLGKSSLSAYRELLIDPIVAGAVRRRKASVAGLNYRLDSDLSDKQQAVIDQIFDSLDIYGLIGQILEAVLYGYQPIEVIWQFKNGVWIPVKLIAIPQEWAGFDANGELLLIDGITKTTPPPFKILCPTNNASFTNPYGTAELSCVYWATVFKRGGLKFWAEFAEKFGSPWIIGHEPRSNTDDDTNKLLDALEDLMGNAVATIPNDSSVEIKEATGKTGSSQVFDDFIRYCRSEINIALLGQDQTTEKDTSHASAMAGLTVTKDIRDNDCRVVESCFNTLLAWICELNFHKVSPPKFVLYEDEVGDKTLAERDQILTALGVSFNQSYYERAYNLSADEFTLNAKPMPTNTVPTTPNFSEKSFTLQGDLSDKLAIGVPSDDELTAQVVQMLDDFTSLDSVNLDNETALLEQLASLYPTMNIDELQDKLTQMLFIADTLSRLQTQEEMGLN</sequence>
<dbReference type="InterPro" id="IPR009279">
    <property type="entry name" value="Portal_Mu"/>
</dbReference>
<dbReference type="Proteomes" id="UP000254065">
    <property type="component" value="Unassembled WGS sequence"/>
</dbReference>
<evidence type="ECO:0000313" key="1">
    <source>
        <dbReference type="EMBL" id="STZ09285.1"/>
    </source>
</evidence>
<dbReference type="EMBL" id="UGQB01000004">
    <property type="protein sequence ID" value="STZ09285.1"/>
    <property type="molecule type" value="Genomic_DNA"/>
</dbReference>
<dbReference type="STRING" id="1122244.GCA_000426885_02245"/>
<dbReference type="Pfam" id="PF06074">
    <property type="entry name" value="Portal_Mu"/>
    <property type="match status" value="1"/>
</dbReference>
<dbReference type="RefSeq" id="WP_051226025.1">
    <property type="nucleotide sequence ID" value="NZ_UGQB01000004.1"/>
</dbReference>
<proteinExistence type="predicted"/>